<gene>
    <name evidence="1" type="ORF">Pmani_026717</name>
</gene>
<dbReference type="Proteomes" id="UP001292094">
    <property type="component" value="Unassembled WGS sequence"/>
</dbReference>
<dbReference type="EMBL" id="JAWZYT010002921">
    <property type="protein sequence ID" value="KAK4301135.1"/>
    <property type="molecule type" value="Genomic_DNA"/>
</dbReference>
<accession>A0AAE1P5J8</accession>
<dbReference type="AlphaFoldDB" id="A0AAE1P5J8"/>
<keyword evidence="2" id="KW-1185">Reference proteome</keyword>
<proteinExistence type="predicted"/>
<sequence>MPLVRSPSHIVKPDAFSTIHIPHRQARCLSYNPHPTSSSQMPLVRSPSHIVKPDAFSTIPIPYRQAR</sequence>
<evidence type="ECO:0000313" key="2">
    <source>
        <dbReference type="Proteomes" id="UP001292094"/>
    </source>
</evidence>
<protein>
    <submittedName>
        <fullName evidence="1">Uncharacterized protein</fullName>
    </submittedName>
</protein>
<comment type="caution">
    <text evidence="1">The sequence shown here is derived from an EMBL/GenBank/DDBJ whole genome shotgun (WGS) entry which is preliminary data.</text>
</comment>
<organism evidence="1 2">
    <name type="scientific">Petrolisthes manimaculis</name>
    <dbReference type="NCBI Taxonomy" id="1843537"/>
    <lineage>
        <taxon>Eukaryota</taxon>
        <taxon>Metazoa</taxon>
        <taxon>Ecdysozoa</taxon>
        <taxon>Arthropoda</taxon>
        <taxon>Crustacea</taxon>
        <taxon>Multicrustacea</taxon>
        <taxon>Malacostraca</taxon>
        <taxon>Eumalacostraca</taxon>
        <taxon>Eucarida</taxon>
        <taxon>Decapoda</taxon>
        <taxon>Pleocyemata</taxon>
        <taxon>Anomura</taxon>
        <taxon>Galatheoidea</taxon>
        <taxon>Porcellanidae</taxon>
        <taxon>Petrolisthes</taxon>
    </lineage>
</organism>
<reference evidence="1" key="1">
    <citation type="submission" date="2023-11" db="EMBL/GenBank/DDBJ databases">
        <title>Genome assemblies of two species of porcelain crab, Petrolisthes cinctipes and Petrolisthes manimaculis (Anomura: Porcellanidae).</title>
        <authorList>
            <person name="Angst P."/>
        </authorList>
    </citation>
    <scope>NUCLEOTIDE SEQUENCE</scope>
    <source>
        <strain evidence="1">PB745_02</strain>
        <tissue evidence="1">Gill</tissue>
    </source>
</reference>
<evidence type="ECO:0000313" key="1">
    <source>
        <dbReference type="EMBL" id="KAK4301135.1"/>
    </source>
</evidence>
<name>A0AAE1P5J8_9EUCA</name>